<dbReference type="PIRSF" id="PIRSF029120">
    <property type="entry name" value="UCP029120"/>
    <property type="match status" value="1"/>
</dbReference>
<evidence type="ECO:0000256" key="4">
    <source>
        <dbReference type="PROSITE-ProRule" id="PRU00409"/>
    </source>
</evidence>
<dbReference type="AlphaFoldDB" id="A0A3P3TZR4"/>
<reference evidence="6 7" key="1">
    <citation type="submission" date="2018-11" db="EMBL/GenBank/DDBJ databases">
        <title>Genome sequencing of Paenibacillus sp. KCOM 3021 (= ChDC PVNT-B20).</title>
        <authorList>
            <person name="Kook J.-K."/>
            <person name="Park S.-N."/>
            <person name="Lim Y.K."/>
        </authorList>
    </citation>
    <scope>NUCLEOTIDE SEQUENCE [LARGE SCALE GENOMIC DNA]</scope>
    <source>
        <strain evidence="6 7">KCOM 3021</strain>
    </source>
</reference>
<protein>
    <submittedName>
        <fullName evidence="6">ATP-grasp domain-containing protein</fullName>
    </submittedName>
</protein>
<dbReference type="OrthoDB" id="9803907at2"/>
<dbReference type="Pfam" id="PF15632">
    <property type="entry name" value="ATPgrasp_Ter"/>
    <property type="match status" value="1"/>
</dbReference>
<dbReference type="PANTHER" id="PTHR43585">
    <property type="entry name" value="FUMIPYRROLE BIOSYNTHESIS PROTEIN C"/>
    <property type="match status" value="1"/>
</dbReference>
<name>A0A3P3TZR4_9BACL</name>
<dbReference type="EMBL" id="RRCN01000001">
    <property type="protein sequence ID" value="RRJ63294.1"/>
    <property type="molecule type" value="Genomic_DNA"/>
</dbReference>
<dbReference type="GO" id="GO:0005524">
    <property type="term" value="F:ATP binding"/>
    <property type="evidence" value="ECO:0007669"/>
    <property type="project" value="UniProtKB-UniRule"/>
</dbReference>
<dbReference type="InterPro" id="IPR011226">
    <property type="entry name" value="ATP-grasp_fam"/>
</dbReference>
<dbReference type="InterPro" id="IPR005479">
    <property type="entry name" value="CPAse_ATP-bd"/>
</dbReference>
<evidence type="ECO:0000313" key="7">
    <source>
        <dbReference type="Proteomes" id="UP000267017"/>
    </source>
</evidence>
<evidence type="ECO:0000313" key="6">
    <source>
        <dbReference type="EMBL" id="RRJ63294.1"/>
    </source>
</evidence>
<dbReference type="GO" id="GO:0016874">
    <property type="term" value="F:ligase activity"/>
    <property type="evidence" value="ECO:0007669"/>
    <property type="project" value="UniProtKB-KW"/>
</dbReference>
<feature type="domain" description="ATP-grasp" evidence="5">
    <location>
        <begin position="128"/>
        <end position="320"/>
    </location>
</feature>
<dbReference type="PANTHER" id="PTHR43585:SF2">
    <property type="entry name" value="ATP-GRASP ENZYME FSQD"/>
    <property type="match status" value="1"/>
</dbReference>
<keyword evidence="2 4" id="KW-0547">Nucleotide-binding</keyword>
<keyword evidence="7" id="KW-1185">Reference proteome</keyword>
<dbReference type="Gene3D" id="3.30.470.20">
    <property type="entry name" value="ATP-grasp fold, B domain"/>
    <property type="match status" value="1"/>
</dbReference>
<dbReference type="SUPFAM" id="SSF56059">
    <property type="entry name" value="Glutathione synthetase ATP-binding domain-like"/>
    <property type="match status" value="1"/>
</dbReference>
<gene>
    <name evidence="6" type="ORF">EHV15_10440</name>
</gene>
<dbReference type="InterPro" id="IPR052032">
    <property type="entry name" value="ATP-dep_AA_Ligase"/>
</dbReference>
<evidence type="ECO:0000256" key="2">
    <source>
        <dbReference type="ARBA" id="ARBA00022741"/>
    </source>
</evidence>
<evidence type="ECO:0000256" key="1">
    <source>
        <dbReference type="ARBA" id="ARBA00022598"/>
    </source>
</evidence>
<dbReference type="Gene3D" id="3.40.50.20">
    <property type="match status" value="1"/>
</dbReference>
<organism evidence="6 7">
    <name type="scientific">Paenibacillus oralis</name>
    <dbReference type="NCBI Taxonomy" id="2490856"/>
    <lineage>
        <taxon>Bacteria</taxon>
        <taxon>Bacillati</taxon>
        <taxon>Bacillota</taxon>
        <taxon>Bacilli</taxon>
        <taxon>Bacillales</taxon>
        <taxon>Paenibacillaceae</taxon>
        <taxon>Paenibacillus</taxon>
    </lineage>
</organism>
<dbReference type="InterPro" id="IPR011761">
    <property type="entry name" value="ATP-grasp"/>
</dbReference>
<comment type="caution">
    <text evidence="6">The sequence shown here is derived from an EMBL/GenBank/DDBJ whole genome shotgun (WGS) entry which is preliminary data.</text>
</comment>
<proteinExistence type="predicted"/>
<evidence type="ECO:0000256" key="3">
    <source>
        <dbReference type="ARBA" id="ARBA00022840"/>
    </source>
</evidence>
<dbReference type="Proteomes" id="UP000267017">
    <property type="component" value="Unassembled WGS sequence"/>
</dbReference>
<keyword evidence="1" id="KW-0436">Ligase</keyword>
<accession>A0A3P3TZR4</accession>
<evidence type="ECO:0000259" key="5">
    <source>
        <dbReference type="PROSITE" id="PS50975"/>
    </source>
</evidence>
<sequence>MKYFERRNLPVNIWFNRTFSTASHYVEMIRHNPDNKPFKIFATHPSRHSIMLQAADYAELEPALPAHEYAAYCLDFCARHKIDIFIPHYRLAEVAKHRDEFDRIGTKVMLAGAADMLSIVDDKGRLFEFLSGVPDLHLPDYYVVRNLEEFEKAYKLLTGKGRRGCLKPVSGEGGAGFRIITDEPNTIQSLYEWAGATMHIEEVVRLLGSEPSFPPLMVMEYLEGSEYSVDCLGSAEGIIAAVPRKKVEGRVRLLEHNEALIRLAHEIHRVLPLQYNFNIQFIYQGDTPKLLEINPRTSGGLYTTCLSGVNFPYLAVKLLLGEAFEIPSPEFGIYATYFEKEYVIKRPF</sequence>
<dbReference type="GO" id="GO:0046872">
    <property type="term" value="F:metal ion binding"/>
    <property type="evidence" value="ECO:0007669"/>
    <property type="project" value="InterPro"/>
</dbReference>
<dbReference type="PROSITE" id="PS00867">
    <property type="entry name" value="CPSASE_2"/>
    <property type="match status" value="1"/>
</dbReference>
<keyword evidence="3 4" id="KW-0067">ATP-binding</keyword>
<dbReference type="PROSITE" id="PS50975">
    <property type="entry name" value="ATP_GRASP"/>
    <property type="match status" value="1"/>
</dbReference>